<dbReference type="EMBL" id="CP003740">
    <property type="protein sequence ID" value="AGI70186.1"/>
    <property type="molecule type" value="Genomic_DNA"/>
</dbReference>
<name>M9RIG5_9RHOB</name>
<dbReference type="AlphaFoldDB" id="M9RIG5"/>
<evidence type="ECO:0000313" key="3">
    <source>
        <dbReference type="EMBL" id="AGI70186.1"/>
    </source>
</evidence>
<dbReference type="GO" id="GO:0017168">
    <property type="term" value="F:5-oxoprolinase (ATP-hydrolyzing) activity"/>
    <property type="evidence" value="ECO:0007669"/>
    <property type="project" value="TreeGrafter"/>
</dbReference>
<dbReference type="PANTHER" id="PTHR11365:SF2">
    <property type="entry name" value="5-OXOPROLINASE"/>
    <property type="match status" value="1"/>
</dbReference>
<dbReference type="Pfam" id="PF01968">
    <property type="entry name" value="Hydantoinase_A"/>
    <property type="match status" value="1"/>
</dbReference>
<evidence type="ECO:0000313" key="4">
    <source>
        <dbReference type="Proteomes" id="UP000005307"/>
    </source>
</evidence>
<dbReference type="RefSeq" id="WP_015502071.1">
    <property type="nucleotide sequence ID" value="NC_020911.1"/>
</dbReference>
<dbReference type="SUPFAM" id="SSF53067">
    <property type="entry name" value="Actin-like ATPase domain"/>
    <property type="match status" value="1"/>
</dbReference>
<reference evidence="3 4" key="1">
    <citation type="journal article" date="2013" name="PLoS ONE">
        <title>Poles Apart: Arctic and Antarctic Octadecabacter strains Share High Genome Plasticity and a New Type of Xanthorhodopsin.</title>
        <authorList>
            <person name="Vollmers J."/>
            <person name="Voget S."/>
            <person name="Dietrich S."/>
            <person name="Gollnow K."/>
            <person name="Smits M."/>
            <person name="Meyer K."/>
            <person name="Brinkhoff T."/>
            <person name="Simon M."/>
            <person name="Daniel R."/>
        </authorList>
    </citation>
    <scope>NUCLEOTIDE SEQUENCE [LARGE SCALE GENOMIC DNA]</scope>
    <source>
        <strain evidence="3 4">307</strain>
    </source>
</reference>
<dbReference type="eggNOG" id="COG0145">
    <property type="taxonomic scope" value="Bacteria"/>
</dbReference>
<dbReference type="PANTHER" id="PTHR11365">
    <property type="entry name" value="5-OXOPROLINASE RELATED"/>
    <property type="match status" value="1"/>
</dbReference>
<dbReference type="InterPro" id="IPR043129">
    <property type="entry name" value="ATPase_NBD"/>
</dbReference>
<feature type="domain" description="Hydantoinase/oxoprolinase N-terminal" evidence="2">
    <location>
        <begin position="5"/>
        <end position="169"/>
    </location>
</feature>
<dbReference type="InterPro" id="IPR045079">
    <property type="entry name" value="Oxoprolinase-like"/>
</dbReference>
<dbReference type="HOGENOM" id="CLU_014140_1_0_5"/>
<dbReference type="InterPro" id="IPR008040">
    <property type="entry name" value="Hydant_A_N"/>
</dbReference>
<keyword evidence="4" id="KW-1185">Reference proteome</keyword>
<proteinExistence type="predicted"/>
<evidence type="ECO:0000259" key="1">
    <source>
        <dbReference type="Pfam" id="PF01968"/>
    </source>
</evidence>
<dbReference type="STRING" id="391626.OAN307_c48410"/>
<protein>
    <submittedName>
        <fullName evidence="3">Hydantoinase / oxoprolinase family protein</fullName>
    </submittedName>
</protein>
<dbReference type="GO" id="GO:0005829">
    <property type="term" value="C:cytosol"/>
    <property type="evidence" value="ECO:0007669"/>
    <property type="project" value="TreeGrafter"/>
</dbReference>
<gene>
    <name evidence="3" type="ORF">OAN307_c48410</name>
</gene>
<dbReference type="Proteomes" id="UP000005307">
    <property type="component" value="Chromosome"/>
</dbReference>
<feature type="domain" description="Hydantoinase A/oxoprolinase" evidence="1">
    <location>
        <begin position="189"/>
        <end position="321"/>
    </location>
</feature>
<evidence type="ECO:0000259" key="2">
    <source>
        <dbReference type="Pfam" id="PF05378"/>
    </source>
</evidence>
<accession>M9RIG5</accession>
<dbReference type="GO" id="GO:0006749">
    <property type="term" value="P:glutathione metabolic process"/>
    <property type="evidence" value="ECO:0007669"/>
    <property type="project" value="TreeGrafter"/>
</dbReference>
<organism evidence="3 4">
    <name type="scientific">Octadecabacter antarcticus 307</name>
    <dbReference type="NCBI Taxonomy" id="391626"/>
    <lineage>
        <taxon>Bacteria</taxon>
        <taxon>Pseudomonadati</taxon>
        <taxon>Pseudomonadota</taxon>
        <taxon>Alphaproteobacteria</taxon>
        <taxon>Rhodobacterales</taxon>
        <taxon>Roseobacteraceae</taxon>
        <taxon>Octadecabacter</taxon>
    </lineage>
</organism>
<dbReference type="OrthoDB" id="9814788at2"/>
<dbReference type="InterPro" id="IPR002821">
    <property type="entry name" value="Hydantoinase_A"/>
</dbReference>
<dbReference type="Pfam" id="PF05378">
    <property type="entry name" value="Hydant_A_N"/>
    <property type="match status" value="1"/>
</dbReference>
<dbReference type="KEGG" id="oat:OAN307_c48410"/>
<sequence>MAHLLGIDTGGTYTDAILLDDEADVIVARAKALTTRPNLSIGIAAAIDAVMTQSGIASSDVTMVSLSTTLATNALVEGQGGRVALVFIGFDEGELKKANLSDALNGDPVIFAQGGHSHAGTVVTQLNTDAIRCALESLTVNVSGVAIASRFATRNPSHEITVRDIVRDVLGVPVTCSHELSQALGGPKRALTAVLNARLIGLIDRLISATEAHIEALGIDARLMVVRGDGALISAKLARERPIETILSGPAASIAGAQWLTGAKDALVSDIGGTTTDICVLKDGVPKIDPQGAKVGKYRTMVEAVAMRTFGLGGDSEVSITEGLEGGLCLGPRRVMPVSLFARDYPEIVHTALDRALTLETPPQEAAQFVIAQWNKFPAGLDARETAVASRLQNGPVRWVDAVQNRIEGPALGRLVQQGLVMISGVTPSDASHTLGHMTDWNTSAATKALTLFARRRIGSGARLSSGAENLARAIIDRLTQQTVWALLETALSEEGWDDPTQLARHPLLAAGLGGHGNIVRLDAGLAMPVIGLGASAQTYYGAVGTLLGCSTILPDNGGVANAIGAVVGQVAIHAEGTVTSGGAGAFRVHLPDGPSQFSDKDSALTALRLALTKQASERAIASGVEEVRITENLDLREAQVEAQTMFIEATLRITARGRPRITT</sequence>